<evidence type="ECO:0000313" key="1">
    <source>
        <dbReference type="EMBL" id="GLL05024.1"/>
    </source>
</evidence>
<dbReference type="PANTHER" id="PTHR10151">
    <property type="entry name" value="ECTONUCLEOTIDE PYROPHOSPHATASE/PHOSPHODIESTERASE"/>
    <property type="match status" value="1"/>
</dbReference>
<organism evidence="1 2">
    <name type="scientific">Dactylosporangium matsuzakiense</name>
    <dbReference type="NCBI Taxonomy" id="53360"/>
    <lineage>
        <taxon>Bacteria</taxon>
        <taxon>Bacillati</taxon>
        <taxon>Actinomycetota</taxon>
        <taxon>Actinomycetes</taxon>
        <taxon>Micromonosporales</taxon>
        <taxon>Micromonosporaceae</taxon>
        <taxon>Dactylosporangium</taxon>
    </lineage>
</organism>
<dbReference type="Gene3D" id="3.40.720.10">
    <property type="entry name" value="Alkaline Phosphatase, subunit A"/>
    <property type="match status" value="1"/>
</dbReference>
<dbReference type="GO" id="GO:0016787">
    <property type="term" value="F:hydrolase activity"/>
    <property type="evidence" value="ECO:0007669"/>
    <property type="project" value="UniProtKB-ARBA"/>
</dbReference>
<comment type="caution">
    <text evidence="1">The sequence shown here is derived from an EMBL/GenBank/DDBJ whole genome shotgun (WGS) entry which is preliminary data.</text>
</comment>
<evidence type="ECO:0000313" key="2">
    <source>
        <dbReference type="Proteomes" id="UP001143480"/>
    </source>
</evidence>
<reference evidence="1" key="1">
    <citation type="journal article" date="2014" name="Int. J. Syst. Evol. Microbiol.">
        <title>Complete genome sequence of Corynebacterium casei LMG S-19264T (=DSM 44701T), isolated from a smear-ripened cheese.</title>
        <authorList>
            <consortium name="US DOE Joint Genome Institute (JGI-PGF)"/>
            <person name="Walter F."/>
            <person name="Albersmeier A."/>
            <person name="Kalinowski J."/>
            <person name="Ruckert C."/>
        </authorList>
    </citation>
    <scope>NUCLEOTIDE SEQUENCE</scope>
    <source>
        <strain evidence="1">VKM Ac-1321</strain>
    </source>
</reference>
<dbReference type="InterPro" id="IPR017850">
    <property type="entry name" value="Alkaline_phosphatase_core_sf"/>
</dbReference>
<dbReference type="EMBL" id="BSFP01000052">
    <property type="protein sequence ID" value="GLL05024.1"/>
    <property type="molecule type" value="Genomic_DNA"/>
</dbReference>
<protein>
    <submittedName>
        <fullName evidence="1">Alkaline phosphatase family protein</fullName>
    </submittedName>
</protein>
<sequence>MTSLLEPVEPRYGRESLADVMPSVLHVLGVDGEADALGLAAELAGVRRIAVVLLDGLGWHQLPLAAAPAPTLGDMAAGRLGRGRAITSGFPSTTPVSLVTLGTGTAPGRHGVVGFNLHRPGTDRVLNHLRWTDEPDPAAWQPVPTAFTRAEAAGLAPVVVTNPAFGGSGLSASAYRGARLGAGVEADAVAAAMLAALHDSRLVYGYLPDVDRAGHDFGLATPQWQRAAADADRLVARLLDGLPPDSALIVTADHGQLDVPADRRIDLDLDPRLTEGVAFVAGEARVRYLHTRPGAEDDVRQTWRTVLADRALVVSREEAVATGWFGPVPESHLQRIGDVVAVCRDRWVLLASAHEPPRLGNMIAFHGSDTAAEMEIPLLVARR</sequence>
<proteinExistence type="predicted"/>
<dbReference type="AlphaFoldDB" id="A0A9W6NQ02"/>
<reference evidence="1" key="2">
    <citation type="submission" date="2023-01" db="EMBL/GenBank/DDBJ databases">
        <authorList>
            <person name="Sun Q."/>
            <person name="Evtushenko L."/>
        </authorList>
    </citation>
    <scope>NUCLEOTIDE SEQUENCE</scope>
    <source>
        <strain evidence="1">VKM Ac-1321</strain>
    </source>
</reference>
<name>A0A9W6NQ02_9ACTN</name>
<keyword evidence="2" id="KW-1185">Reference proteome</keyword>
<dbReference type="InterPro" id="IPR002591">
    <property type="entry name" value="Phosphodiest/P_Trfase"/>
</dbReference>
<gene>
    <name evidence="1" type="ORF">GCM10017581_067710</name>
</gene>
<dbReference type="SUPFAM" id="SSF53649">
    <property type="entry name" value="Alkaline phosphatase-like"/>
    <property type="match status" value="1"/>
</dbReference>
<accession>A0A9W6NQ02</accession>
<dbReference type="PANTHER" id="PTHR10151:SF120">
    <property type="entry name" value="BIS(5'-ADENOSYL)-TRIPHOSPHATASE"/>
    <property type="match status" value="1"/>
</dbReference>
<dbReference type="Pfam" id="PF01663">
    <property type="entry name" value="Phosphodiest"/>
    <property type="match status" value="1"/>
</dbReference>
<dbReference type="Proteomes" id="UP001143480">
    <property type="component" value="Unassembled WGS sequence"/>
</dbReference>